<dbReference type="AlphaFoldDB" id="S6CW17"/>
<reference evidence="1 2" key="1">
    <citation type="journal article" date="2014" name="Environ. Microbiol.">
        <title>Halorhabdus tiamatea: proteogenomics and glycosidase activity measurements identify the first cultivated euryarchaeon from a deep-sea anoxic brine lake as potential polysaccharide degrader.</title>
        <authorList>
            <person name="Werner J."/>
            <person name="Ferrer M."/>
            <person name="Michel G."/>
            <person name="Mann A.J."/>
            <person name="Huang S."/>
            <person name="Juarez S."/>
            <person name="Ciordia S."/>
            <person name="Albar J.P."/>
            <person name="Alcaide M."/>
            <person name="La Cono V."/>
            <person name="Yakimov M.M."/>
            <person name="Antunes A."/>
            <person name="Taborda M."/>
            <person name="Da Costa M.S."/>
            <person name="Amann R.I."/>
            <person name="Gloeckner F.O."/>
            <person name="Golyshina O.V."/>
            <person name="Golyshin P.N."/>
            <person name="Teeling H."/>
        </authorList>
    </citation>
    <scope>NUCLEOTIDE SEQUENCE [LARGE SCALE GENOMIC DNA]</scope>
    <source>
        <strain evidence="2">SARL4B</strain>
        <plasmid evidence="1">pHTIA</plasmid>
    </source>
</reference>
<dbReference type="EMBL" id="HF571521">
    <property type="protein sequence ID" value="CCQ34937.1"/>
    <property type="molecule type" value="Genomic_DNA"/>
</dbReference>
<gene>
    <name evidence="1" type="ORF">HTIA_p2835</name>
</gene>
<geneLocation type="plasmid" evidence="1 2">
    <name>pHTIA</name>
</geneLocation>
<dbReference type="KEGG" id="hti:HTIA_p2835"/>
<protein>
    <submittedName>
        <fullName evidence="1">Uncharacterized protein</fullName>
    </submittedName>
</protein>
<evidence type="ECO:0000313" key="1">
    <source>
        <dbReference type="EMBL" id="CCQ34937.1"/>
    </source>
</evidence>
<keyword evidence="2" id="KW-1185">Reference proteome</keyword>
<keyword evidence="1" id="KW-0614">Plasmid</keyword>
<dbReference type="Proteomes" id="UP000015381">
    <property type="component" value="Plasmid pHTIA"/>
</dbReference>
<accession>S6CW17</accession>
<evidence type="ECO:0000313" key="2">
    <source>
        <dbReference type="Proteomes" id="UP000015381"/>
    </source>
</evidence>
<name>S6CW17_9EURY</name>
<sequence>MWEERSFLENHPHTSIFERSADQFSAIDLNRSRIGADDTGNQRE</sequence>
<proteinExistence type="predicted"/>
<dbReference type="HOGENOM" id="CLU_3210680_0_0_2"/>
<organism evidence="1 2">
    <name type="scientific">Halorhabdus tiamatea SARL4B</name>
    <dbReference type="NCBI Taxonomy" id="1033806"/>
    <lineage>
        <taxon>Archaea</taxon>
        <taxon>Methanobacteriati</taxon>
        <taxon>Methanobacteriota</taxon>
        <taxon>Stenosarchaea group</taxon>
        <taxon>Halobacteria</taxon>
        <taxon>Halobacteriales</taxon>
        <taxon>Haloarculaceae</taxon>
        <taxon>Halorhabdus</taxon>
    </lineage>
</organism>